<evidence type="ECO:0000313" key="2">
    <source>
        <dbReference type="EMBL" id="GGA53301.1"/>
    </source>
</evidence>
<evidence type="ECO:0000313" key="3">
    <source>
        <dbReference type="Proteomes" id="UP000609323"/>
    </source>
</evidence>
<comment type="caution">
    <text evidence="2">The sequence shown here is derived from an EMBL/GenBank/DDBJ whole genome shotgun (WGS) entry which is preliminary data.</text>
</comment>
<feature type="region of interest" description="Disordered" evidence="1">
    <location>
        <begin position="1"/>
        <end position="72"/>
    </location>
</feature>
<gene>
    <name evidence="2" type="ORF">GCM10010917_43110</name>
</gene>
<evidence type="ECO:0000256" key="1">
    <source>
        <dbReference type="SAM" id="MobiDB-lite"/>
    </source>
</evidence>
<reference evidence="3" key="1">
    <citation type="journal article" date="2019" name="Int. J. Syst. Evol. Microbiol.">
        <title>The Global Catalogue of Microorganisms (GCM) 10K type strain sequencing project: providing services to taxonomists for standard genome sequencing and annotation.</title>
        <authorList>
            <consortium name="The Broad Institute Genomics Platform"/>
            <consortium name="The Broad Institute Genome Sequencing Center for Infectious Disease"/>
            <person name="Wu L."/>
            <person name="Ma J."/>
        </authorList>
    </citation>
    <scope>NUCLEOTIDE SEQUENCE [LARGE SCALE GENOMIC DNA]</scope>
    <source>
        <strain evidence="3">CGMCC 1.15044</strain>
    </source>
</reference>
<sequence>MENLDATKASQTKSAAENLDAIKASQTPKSAAENLDAAAIKASQTPKSAAENLDAAKGSQTKSAPKNLAPITGSQAPKVKAALAEFLGIETSQLQTTAVVRELATKLEDDLPGSLDFADQENGNKIISMLKLREFALQENNRYRSTIYKSLGQFMDPESHKNLKEILDKLEESKNLLMTEGQKHKNTFDRNSQQNTAYNFKGDMKKYLELQNKVQHSQMKNFKLAESIIQKNIQREYKCKELKDFLHQEFPTSCRDFNDQEMKLKKYFLNAFNQAKTKN</sequence>
<accession>A0ABQ1GZZ2</accession>
<keyword evidence="3" id="KW-1185">Reference proteome</keyword>
<dbReference type="Proteomes" id="UP000609323">
    <property type="component" value="Unassembled WGS sequence"/>
</dbReference>
<organism evidence="2 3">
    <name type="scientific">Paenibacillus physcomitrellae</name>
    <dbReference type="NCBI Taxonomy" id="1619311"/>
    <lineage>
        <taxon>Bacteria</taxon>
        <taxon>Bacillati</taxon>
        <taxon>Bacillota</taxon>
        <taxon>Bacilli</taxon>
        <taxon>Bacillales</taxon>
        <taxon>Paenibacillaceae</taxon>
        <taxon>Paenibacillus</taxon>
    </lineage>
</organism>
<protein>
    <submittedName>
        <fullName evidence="2">Uncharacterized protein</fullName>
    </submittedName>
</protein>
<name>A0ABQ1GZZ2_9BACL</name>
<proteinExistence type="predicted"/>
<dbReference type="EMBL" id="BMHF01000030">
    <property type="protein sequence ID" value="GGA53301.1"/>
    <property type="molecule type" value="Genomic_DNA"/>
</dbReference>